<reference evidence="2 3" key="1">
    <citation type="journal article" date="2007" name="Nature">
        <title>Evolution of genes and genomes on the Drosophila phylogeny.</title>
        <authorList>
            <consortium name="Drosophila 12 Genomes Consortium"/>
            <person name="Clark A.G."/>
            <person name="Eisen M.B."/>
            <person name="Smith D.R."/>
            <person name="Bergman C.M."/>
            <person name="Oliver B."/>
            <person name="Markow T.A."/>
            <person name="Kaufman T.C."/>
            <person name="Kellis M."/>
            <person name="Gelbart W."/>
            <person name="Iyer V.N."/>
            <person name="Pollard D.A."/>
            <person name="Sackton T.B."/>
            <person name="Larracuente A.M."/>
            <person name="Singh N.D."/>
            <person name="Abad J.P."/>
            <person name="Abt D.N."/>
            <person name="Adryan B."/>
            <person name="Aguade M."/>
            <person name="Akashi H."/>
            <person name="Anderson W.W."/>
            <person name="Aquadro C.F."/>
            <person name="Ardell D.H."/>
            <person name="Arguello R."/>
            <person name="Artieri C.G."/>
            <person name="Barbash D.A."/>
            <person name="Barker D."/>
            <person name="Barsanti P."/>
            <person name="Batterham P."/>
            <person name="Batzoglou S."/>
            <person name="Begun D."/>
            <person name="Bhutkar A."/>
            <person name="Blanco E."/>
            <person name="Bosak S.A."/>
            <person name="Bradley R.K."/>
            <person name="Brand A.D."/>
            <person name="Brent M.R."/>
            <person name="Brooks A.N."/>
            <person name="Brown R.H."/>
            <person name="Butlin R.K."/>
            <person name="Caggese C."/>
            <person name="Calvi B.R."/>
            <person name="Bernardo de Carvalho A."/>
            <person name="Caspi A."/>
            <person name="Castrezana S."/>
            <person name="Celniker S.E."/>
            <person name="Chang J.L."/>
            <person name="Chapple C."/>
            <person name="Chatterji S."/>
            <person name="Chinwalla A."/>
            <person name="Civetta A."/>
            <person name="Clifton S.W."/>
            <person name="Comeron J.M."/>
            <person name="Costello J.C."/>
            <person name="Coyne J.A."/>
            <person name="Daub J."/>
            <person name="David R.G."/>
            <person name="Delcher A.L."/>
            <person name="Delehaunty K."/>
            <person name="Do C.B."/>
            <person name="Ebling H."/>
            <person name="Edwards K."/>
            <person name="Eickbush T."/>
            <person name="Evans J.D."/>
            <person name="Filipski A."/>
            <person name="Findeiss S."/>
            <person name="Freyhult E."/>
            <person name="Fulton L."/>
            <person name="Fulton R."/>
            <person name="Garcia A.C."/>
            <person name="Gardiner A."/>
            <person name="Garfield D.A."/>
            <person name="Garvin B.E."/>
            <person name="Gibson G."/>
            <person name="Gilbert D."/>
            <person name="Gnerre S."/>
            <person name="Godfrey J."/>
            <person name="Good R."/>
            <person name="Gotea V."/>
            <person name="Gravely B."/>
            <person name="Greenberg A.J."/>
            <person name="Griffiths-Jones S."/>
            <person name="Gross S."/>
            <person name="Guigo R."/>
            <person name="Gustafson E.A."/>
            <person name="Haerty W."/>
            <person name="Hahn M.W."/>
            <person name="Halligan D.L."/>
            <person name="Halpern A.L."/>
            <person name="Halter G.M."/>
            <person name="Han M.V."/>
            <person name="Heger A."/>
            <person name="Hillier L."/>
            <person name="Hinrichs A.S."/>
            <person name="Holmes I."/>
            <person name="Hoskins R.A."/>
            <person name="Hubisz M.J."/>
            <person name="Hultmark D."/>
            <person name="Huntley M.A."/>
            <person name="Jaffe D.B."/>
            <person name="Jagadeeshan S."/>
            <person name="Jeck W.R."/>
            <person name="Johnson J."/>
            <person name="Jones C.D."/>
            <person name="Jordan W.C."/>
            <person name="Karpen G.H."/>
            <person name="Kataoka E."/>
            <person name="Keightley P.D."/>
            <person name="Kheradpour P."/>
            <person name="Kirkness E.F."/>
            <person name="Koerich L.B."/>
            <person name="Kristiansen K."/>
            <person name="Kudrna D."/>
            <person name="Kulathinal R.J."/>
            <person name="Kumar S."/>
            <person name="Kwok R."/>
            <person name="Lander E."/>
            <person name="Langley C.H."/>
            <person name="Lapoint R."/>
            <person name="Lazzaro B.P."/>
            <person name="Lee S.J."/>
            <person name="Levesque L."/>
            <person name="Li R."/>
            <person name="Lin C.F."/>
            <person name="Lin M.F."/>
            <person name="Lindblad-Toh K."/>
            <person name="Llopart A."/>
            <person name="Long M."/>
            <person name="Low L."/>
            <person name="Lozovsky E."/>
            <person name="Lu J."/>
            <person name="Luo M."/>
            <person name="Machado C.A."/>
            <person name="Makalowski W."/>
            <person name="Marzo M."/>
            <person name="Matsuda M."/>
            <person name="Matzkin L."/>
            <person name="McAllister B."/>
            <person name="McBride C.S."/>
            <person name="McKernan B."/>
            <person name="McKernan K."/>
            <person name="Mendez-Lago M."/>
            <person name="Minx P."/>
            <person name="Mollenhauer M.U."/>
            <person name="Montooth K."/>
            <person name="Mount S.M."/>
            <person name="Mu X."/>
            <person name="Myers E."/>
            <person name="Negre B."/>
            <person name="Newfeld S."/>
            <person name="Nielsen R."/>
            <person name="Noor M.A."/>
            <person name="O'Grady P."/>
            <person name="Pachter L."/>
            <person name="Papaceit M."/>
            <person name="Parisi M.J."/>
            <person name="Parisi M."/>
            <person name="Parts L."/>
            <person name="Pedersen J.S."/>
            <person name="Pesole G."/>
            <person name="Phillippy A.M."/>
            <person name="Ponting C.P."/>
            <person name="Pop M."/>
            <person name="Porcelli D."/>
            <person name="Powell J.R."/>
            <person name="Prohaska S."/>
            <person name="Pruitt K."/>
            <person name="Puig M."/>
            <person name="Quesneville H."/>
            <person name="Ram K.R."/>
            <person name="Rand D."/>
            <person name="Rasmussen M.D."/>
            <person name="Reed L.K."/>
            <person name="Reenan R."/>
            <person name="Reily A."/>
            <person name="Remington K.A."/>
            <person name="Rieger T.T."/>
            <person name="Ritchie M.G."/>
            <person name="Robin C."/>
            <person name="Rogers Y.H."/>
            <person name="Rohde C."/>
            <person name="Rozas J."/>
            <person name="Rubenfield M.J."/>
            <person name="Ruiz A."/>
            <person name="Russo S."/>
            <person name="Salzberg S.L."/>
            <person name="Sanchez-Gracia A."/>
            <person name="Saranga D.J."/>
            <person name="Sato H."/>
            <person name="Schaeffer S.W."/>
            <person name="Schatz M.C."/>
            <person name="Schlenke T."/>
            <person name="Schwartz R."/>
            <person name="Segarra C."/>
            <person name="Singh R.S."/>
            <person name="Sirot L."/>
            <person name="Sirota M."/>
            <person name="Sisneros N.B."/>
            <person name="Smith C.D."/>
            <person name="Smith T.F."/>
            <person name="Spieth J."/>
            <person name="Stage D.E."/>
            <person name="Stark A."/>
            <person name="Stephan W."/>
            <person name="Strausberg R.L."/>
            <person name="Strempel S."/>
            <person name="Sturgill D."/>
            <person name="Sutton G."/>
            <person name="Sutton G.G."/>
            <person name="Tao W."/>
            <person name="Teichmann S."/>
            <person name="Tobari Y.N."/>
            <person name="Tomimura Y."/>
            <person name="Tsolas J.M."/>
            <person name="Valente V.L."/>
            <person name="Venter E."/>
            <person name="Venter J.C."/>
            <person name="Vicario S."/>
            <person name="Vieira F.G."/>
            <person name="Vilella A.J."/>
            <person name="Villasante A."/>
            <person name="Walenz B."/>
            <person name="Wang J."/>
            <person name="Wasserman M."/>
            <person name="Watts T."/>
            <person name="Wilson D."/>
            <person name="Wilson R.K."/>
            <person name="Wing R.A."/>
            <person name="Wolfner M.F."/>
            <person name="Wong A."/>
            <person name="Wong G.K."/>
            <person name="Wu C.I."/>
            <person name="Wu G."/>
            <person name="Yamamoto D."/>
            <person name="Yang H.P."/>
            <person name="Yang S.P."/>
            <person name="Yorke J.A."/>
            <person name="Yoshida K."/>
            <person name="Zdobnov E."/>
            <person name="Zhang P."/>
            <person name="Zhang Y."/>
            <person name="Zimin A.V."/>
            <person name="Baldwin J."/>
            <person name="Abdouelleil A."/>
            <person name="Abdulkadir J."/>
            <person name="Abebe A."/>
            <person name="Abera B."/>
            <person name="Abreu J."/>
            <person name="Acer S.C."/>
            <person name="Aftuck L."/>
            <person name="Alexander A."/>
            <person name="An P."/>
            <person name="Anderson E."/>
            <person name="Anderson S."/>
            <person name="Arachi H."/>
            <person name="Azer M."/>
            <person name="Bachantsang P."/>
            <person name="Barry A."/>
            <person name="Bayul T."/>
            <person name="Berlin A."/>
            <person name="Bessette D."/>
            <person name="Bloom T."/>
            <person name="Blye J."/>
            <person name="Boguslavskiy L."/>
            <person name="Bonnet C."/>
            <person name="Boukhgalter B."/>
            <person name="Bourzgui I."/>
            <person name="Brown A."/>
            <person name="Cahill P."/>
            <person name="Channer S."/>
            <person name="Cheshatsang Y."/>
            <person name="Chuda L."/>
            <person name="Citroen M."/>
            <person name="Collymore A."/>
            <person name="Cooke P."/>
            <person name="Costello M."/>
            <person name="D'Aco K."/>
            <person name="Daza R."/>
            <person name="De Haan G."/>
            <person name="DeGray S."/>
            <person name="DeMaso C."/>
            <person name="Dhargay N."/>
            <person name="Dooley K."/>
            <person name="Dooley E."/>
            <person name="Doricent M."/>
            <person name="Dorje P."/>
            <person name="Dorjee K."/>
            <person name="Dupes A."/>
            <person name="Elong R."/>
            <person name="Falk J."/>
            <person name="Farina A."/>
            <person name="Faro S."/>
            <person name="Ferguson D."/>
            <person name="Fisher S."/>
            <person name="Foley C.D."/>
            <person name="Franke A."/>
            <person name="Friedrich D."/>
            <person name="Gadbois L."/>
            <person name="Gearin G."/>
            <person name="Gearin C.R."/>
            <person name="Giannoukos G."/>
            <person name="Goode T."/>
            <person name="Graham J."/>
            <person name="Grandbois E."/>
            <person name="Grewal S."/>
            <person name="Gyaltsen K."/>
            <person name="Hafez N."/>
            <person name="Hagos B."/>
            <person name="Hall J."/>
            <person name="Henson C."/>
            <person name="Hollinger A."/>
            <person name="Honan T."/>
            <person name="Huard M.D."/>
            <person name="Hughes L."/>
            <person name="Hurhula B."/>
            <person name="Husby M.E."/>
            <person name="Kamat A."/>
            <person name="Kanga B."/>
            <person name="Kashin S."/>
            <person name="Khazanovich D."/>
            <person name="Kisner P."/>
            <person name="Lance K."/>
            <person name="Lara M."/>
            <person name="Lee W."/>
            <person name="Lennon N."/>
            <person name="Letendre F."/>
            <person name="LeVine R."/>
            <person name="Lipovsky A."/>
            <person name="Liu X."/>
            <person name="Liu J."/>
            <person name="Liu S."/>
            <person name="Lokyitsang T."/>
            <person name="Lokyitsang Y."/>
            <person name="Lubonja R."/>
            <person name="Lui A."/>
            <person name="MacDonald P."/>
            <person name="Magnisalis V."/>
            <person name="Maru K."/>
            <person name="Matthews C."/>
            <person name="McCusker W."/>
            <person name="McDonough S."/>
            <person name="Mehta T."/>
            <person name="Meldrim J."/>
            <person name="Meneus L."/>
            <person name="Mihai O."/>
            <person name="Mihalev A."/>
            <person name="Mihova T."/>
            <person name="Mittelman R."/>
            <person name="Mlenga V."/>
            <person name="Montmayeur A."/>
            <person name="Mulrain L."/>
            <person name="Navidi A."/>
            <person name="Naylor J."/>
            <person name="Negash T."/>
            <person name="Nguyen T."/>
            <person name="Nguyen N."/>
            <person name="Nicol R."/>
            <person name="Norbu C."/>
            <person name="Norbu N."/>
            <person name="Novod N."/>
            <person name="O'Neill B."/>
            <person name="Osman S."/>
            <person name="Markiewicz E."/>
            <person name="Oyono O.L."/>
            <person name="Patti C."/>
            <person name="Phunkhang P."/>
            <person name="Pierre F."/>
            <person name="Priest M."/>
            <person name="Raghuraman S."/>
            <person name="Rege F."/>
            <person name="Reyes R."/>
            <person name="Rise C."/>
            <person name="Rogov P."/>
            <person name="Ross K."/>
            <person name="Ryan E."/>
            <person name="Settipalli S."/>
            <person name="Shea T."/>
            <person name="Sherpa N."/>
            <person name="Shi L."/>
            <person name="Shih D."/>
            <person name="Sparrow T."/>
            <person name="Spaulding J."/>
            <person name="Stalker J."/>
            <person name="Stange-Thomann N."/>
            <person name="Stavropoulos S."/>
            <person name="Stone C."/>
            <person name="Strader C."/>
            <person name="Tesfaye S."/>
            <person name="Thomson T."/>
            <person name="Thoulutsang Y."/>
            <person name="Thoulutsang D."/>
            <person name="Topham K."/>
            <person name="Topping I."/>
            <person name="Tsamla T."/>
            <person name="Vassiliev H."/>
            <person name="Vo A."/>
            <person name="Wangchuk T."/>
            <person name="Wangdi T."/>
            <person name="Weiand M."/>
            <person name="Wilkinson J."/>
            <person name="Wilson A."/>
            <person name="Yadav S."/>
            <person name="Young G."/>
            <person name="Yu Q."/>
            <person name="Zembek L."/>
            <person name="Zhong D."/>
            <person name="Zimmer A."/>
            <person name="Zwirko Z."/>
            <person name="Jaffe D.B."/>
            <person name="Alvarez P."/>
            <person name="Brockman W."/>
            <person name="Butler J."/>
            <person name="Chin C."/>
            <person name="Gnerre S."/>
            <person name="Grabherr M."/>
            <person name="Kleber M."/>
            <person name="Mauceli E."/>
            <person name="MacCallum I."/>
        </authorList>
    </citation>
    <scope>NUCLEOTIDE SEQUENCE [LARGE SCALE GENOMIC DNA]</scope>
    <source>
        <strain evidence="3">MSH-3 / Tucson 14011-0111.49</strain>
    </source>
</reference>
<keyword evidence="3" id="KW-1185">Reference proteome</keyword>
<evidence type="ECO:0000313" key="2">
    <source>
        <dbReference type="EMBL" id="EDW40416.1"/>
    </source>
</evidence>
<feature type="compositionally biased region" description="Basic and acidic residues" evidence="1">
    <location>
        <begin position="31"/>
        <end position="41"/>
    </location>
</feature>
<proteinExistence type="predicted"/>
<sequence length="92" mass="10186">MITATAATEQQKQQQQQQQEQQKQQQQKLSTSDREPVETHKNVPLSSGLSVAGMQEEAVGVRVRGRGSEMVKQRISQRLGADLRVGFTHTAA</sequence>
<dbReference type="Proteomes" id="UP000008744">
    <property type="component" value="Unassembled WGS sequence"/>
</dbReference>
<feature type="compositionally biased region" description="Low complexity" evidence="1">
    <location>
        <begin position="9"/>
        <end position="28"/>
    </location>
</feature>
<dbReference type="AlphaFoldDB" id="B4GRN1"/>
<organism evidence="3">
    <name type="scientific">Drosophila persimilis</name>
    <name type="common">Fruit fly</name>
    <dbReference type="NCBI Taxonomy" id="7234"/>
    <lineage>
        <taxon>Eukaryota</taxon>
        <taxon>Metazoa</taxon>
        <taxon>Ecdysozoa</taxon>
        <taxon>Arthropoda</taxon>
        <taxon>Hexapoda</taxon>
        <taxon>Insecta</taxon>
        <taxon>Pterygota</taxon>
        <taxon>Neoptera</taxon>
        <taxon>Endopterygota</taxon>
        <taxon>Diptera</taxon>
        <taxon>Brachycera</taxon>
        <taxon>Muscomorpha</taxon>
        <taxon>Ephydroidea</taxon>
        <taxon>Drosophilidae</taxon>
        <taxon>Drosophila</taxon>
        <taxon>Sophophora</taxon>
    </lineage>
</organism>
<accession>B4GRN1</accession>
<evidence type="ECO:0000256" key="1">
    <source>
        <dbReference type="SAM" id="MobiDB-lite"/>
    </source>
</evidence>
<gene>
    <name evidence="2" type="primary">Dper\GL24904</name>
    <name evidence="2" type="ORF">Dper_GL24904</name>
</gene>
<feature type="region of interest" description="Disordered" evidence="1">
    <location>
        <begin position="1"/>
        <end position="55"/>
    </location>
</feature>
<name>B4GRN1_DROPE</name>
<dbReference type="EMBL" id="CH479188">
    <property type="protein sequence ID" value="EDW40416.1"/>
    <property type="molecule type" value="Genomic_DNA"/>
</dbReference>
<protein>
    <submittedName>
        <fullName evidence="2">GL24904</fullName>
    </submittedName>
</protein>
<evidence type="ECO:0000313" key="3">
    <source>
        <dbReference type="Proteomes" id="UP000008744"/>
    </source>
</evidence>
<dbReference type="HOGENOM" id="CLU_2415611_0_0_1"/>